<protein>
    <submittedName>
        <fullName evidence="1">Uncharacterized protein</fullName>
    </submittedName>
</protein>
<sequence length="88" mass="10104">MGKLRPFLEENKGECQRPIHTKSEGAKDGCVEGDVTRYRYVVEYRDSFTQHPRSHFTHASVLVFKNSSVLLTAQNSDIEDTMICFTLH</sequence>
<evidence type="ECO:0000313" key="1">
    <source>
        <dbReference type="EMBL" id="GFT68461.1"/>
    </source>
</evidence>
<evidence type="ECO:0000313" key="2">
    <source>
        <dbReference type="Proteomes" id="UP000887013"/>
    </source>
</evidence>
<gene>
    <name evidence="1" type="ORF">NPIL_314631</name>
</gene>
<comment type="caution">
    <text evidence="1">The sequence shown here is derived from an EMBL/GenBank/DDBJ whole genome shotgun (WGS) entry which is preliminary data.</text>
</comment>
<dbReference type="AlphaFoldDB" id="A0A8X6PFQ4"/>
<accession>A0A8X6PFQ4</accession>
<reference evidence="1" key="1">
    <citation type="submission" date="2020-08" db="EMBL/GenBank/DDBJ databases">
        <title>Multicomponent nature underlies the extraordinary mechanical properties of spider dragline silk.</title>
        <authorList>
            <person name="Kono N."/>
            <person name="Nakamura H."/>
            <person name="Mori M."/>
            <person name="Yoshida Y."/>
            <person name="Ohtoshi R."/>
            <person name="Malay A.D."/>
            <person name="Moran D.A.P."/>
            <person name="Tomita M."/>
            <person name="Numata K."/>
            <person name="Arakawa K."/>
        </authorList>
    </citation>
    <scope>NUCLEOTIDE SEQUENCE</scope>
</reference>
<keyword evidence="2" id="KW-1185">Reference proteome</keyword>
<proteinExistence type="predicted"/>
<organism evidence="1 2">
    <name type="scientific">Nephila pilipes</name>
    <name type="common">Giant wood spider</name>
    <name type="synonym">Nephila maculata</name>
    <dbReference type="NCBI Taxonomy" id="299642"/>
    <lineage>
        <taxon>Eukaryota</taxon>
        <taxon>Metazoa</taxon>
        <taxon>Ecdysozoa</taxon>
        <taxon>Arthropoda</taxon>
        <taxon>Chelicerata</taxon>
        <taxon>Arachnida</taxon>
        <taxon>Araneae</taxon>
        <taxon>Araneomorphae</taxon>
        <taxon>Entelegynae</taxon>
        <taxon>Araneoidea</taxon>
        <taxon>Nephilidae</taxon>
        <taxon>Nephila</taxon>
    </lineage>
</organism>
<dbReference type="Proteomes" id="UP000887013">
    <property type="component" value="Unassembled WGS sequence"/>
</dbReference>
<name>A0A8X6PFQ4_NEPPI</name>
<dbReference type="EMBL" id="BMAW01020490">
    <property type="protein sequence ID" value="GFT68461.1"/>
    <property type="molecule type" value="Genomic_DNA"/>
</dbReference>